<evidence type="ECO:0000256" key="2">
    <source>
        <dbReference type="ARBA" id="ARBA00009796"/>
    </source>
</evidence>
<dbReference type="Pfam" id="PF10417">
    <property type="entry name" value="1-cysPrx_C"/>
    <property type="match status" value="1"/>
</dbReference>
<evidence type="ECO:0000256" key="12">
    <source>
        <dbReference type="PIRSR" id="PIRSR000239-1"/>
    </source>
</evidence>
<evidence type="ECO:0000256" key="8">
    <source>
        <dbReference type="ARBA" id="ARBA00023157"/>
    </source>
</evidence>
<evidence type="ECO:0000259" key="14">
    <source>
        <dbReference type="PROSITE" id="PS51352"/>
    </source>
</evidence>
<dbReference type="EC" id="1.11.1.24" evidence="3"/>
<reference evidence="15" key="1">
    <citation type="submission" date="2021-05" db="EMBL/GenBank/DDBJ databases">
        <authorList>
            <person name="Alioto T."/>
            <person name="Alioto T."/>
            <person name="Gomez Garrido J."/>
        </authorList>
    </citation>
    <scope>NUCLEOTIDE SEQUENCE</scope>
</reference>
<name>A0A8D8M6F8_9HEMI</name>
<dbReference type="AlphaFoldDB" id="A0A8D8M6F8"/>
<dbReference type="GO" id="GO:0008379">
    <property type="term" value="F:thioredoxin peroxidase activity"/>
    <property type="evidence" value="ECO:0007669"/>
    <property type="project" value="TreeGrafter"/>
</dbReference>
<evidence type="ECO:0000256" key="7">
    <source>
        <dbReference type="ARBA" id="ARBA00023002"/>
    </source>
</evidence>
<comment type="similarity">
    <text evidence="2">Belongs to the peroxiredoxin family. AhpC/Prx1 subfamily.</text>
</comment>
<keyword evidence="9 11" id="KW-0676">Redox-active center</keyword>
<dbReference type="SUPFAM" id="SSF52833">
    <property type="entry name" value="Thioredoxin-like"/>
    <property type="match status" value="1"/>
</dbReference>
<keyword evidence="13" id="KW-0812">Transmembrane</keyword>
<evidence type="ECO:0000256" key="6">
    <source>
        <dbReference type="ARBA" id="ARBA00022862"/>
    </source>
</evidence>
<dbReference type="InterPro" id="IPR036249">
    <property type="entry name" value="Thioredoxin-like_sf"/>
</dbReference>
<feature type="domain" description="Thioredoxin" evidence="14">
    <location>
        <begin position="2"/>
        <end position="163"/>
    </location>
</feature>
<proteinExistence type="inferred from homology"/>
<dbReference type="GO" id="GO:0006979">
    <property type="term" value="P:response to oxidative stress"/>
    <property type="evidence" value="ECO:0007669"/>
    <property type="project" value="TreeGrafter"/>
</dbReference>
<comment type="function">
    <text evidence="11">Thiol-specific peroxidase that catalyzes the reduction of hydrogen peroxide and organic hydroperoxides to water and alcohols, respectively.</text>
</comment>
<dbReference type="InterPro" id="IPR019479">
    <property type="entry name" value="Peroxiredoxin_C"/>
</dbReference>
<dbReference type="InterPro" id="IPR024706">
    <property type="entry name" value="Peroxiredoxin_AhpC-typ"/>
</dbReference>
<dbReference type="GO" id="GO:0005829">
    <property type="term" value="C:cytosol"/>
    <property type="evidence" value="ECO:0007669"/>
    <property type="project" value="TreeGrafter"/>
</dbReference>
<keyword evidence="4" id="KW-0963">Cytoplasm</keyword>
<evidence type="ECO:0000256" key="4">
    <source>
        <dbReference type="ARBA" id="ARBA00022490"/>
    </source>
</evidence>
<dbReference type="CDD" id="cd03015">
    <property type="entry name" value="PRX_Typ2cys"/>
    <property type="match status" value="1"/>
</dbReference>
<feature type="active site" description="Cysteine sulfenic acid (-SOH) intermediate; for peroxidase activity" evidence="12">
    <location>
        <position position="50"/>
    </location>
</feature>
<dbReference type="NCBIfam" id="NF011576">
    <property type="entry name" value="PRK15000.1"/>
    <property type="match status" value="1"/>
</dbReference>
<dbReference type="GO" id="GO:0042744">
    <property type="term" value="P:hydrogen peroxide catabolic process"/>
    <property type="evidence" value="ECO:0007669"/>
    <property type="project" value="TreeGrafter"/>
</dbReference>
<keyword evidence="7 11" id="KW-0560">Oxidoreductase</keyword>
<protein>
    <recommendedName>
        <fullName evidence="3">thioredoxin-dependent peroxiredoxin</fullName>
        <ecNumber evidence="3">1.11.1.24</ecNumber>
    </recommendedName>
</protein>
<keyword evidence="13" id="KW-0472">Membrane</keyword>
<dbReference type="PROSITE" id="PS51352">
    <property type="entry name" value="THIOREDOXIN_2"/>
    <property type="match status" value="1"/>
</dbReference>
<dbReference type="Pfam" id="PF00578">
    <property type="entry name" value="AhpC-TSA"/>
    <property type="match status" value="1"/>
</dbReference>
<dbReference type="EMBL" id="HBUF01053688">
    <property type="protein sequence ID" value="CAG6622935.1"/>
    <property type="molecule type" value="Transcribed_RNA"/>
</dbReference>
<evidence type="ECO:0000256" key="10">
    <source>
        <dbReference type="ARBA" id="ARBA00049091"/>
    </source>
</evidence>
<keyword evidence="5 11" id="KW-0575">Peroxidase</keyword>
<keyword evidence="6 11" id="KW-0049">Antioxidant</keyword>
<evidence type="ECO:0000256" key="5">
    <source>
        <dbReference type="ARBA" id="ARBA00022559"/>
    </source>
</evidence>
<dbReference type="GO" id="GO:0033554">
    <property type="term" value="P:cellular response to stress"/>
    <property type="evidence" value="ECO:0007669"/>
    <property type="project" value="TreeGrafter"/>
</dbReference>
<dbReference type="InterPro" id="IPR050217">
    <property type="entry name" value="Peroxiredoxin"/>
</dbReference>
<comment type="subcellular location">
    <subcellularLocation>
        <location evidence="1">Cytoplasm</location>
    </subcellularLocation>
</comment>
<keyword evidence="13" id="KW-1133">Transmembrane helix</keyword>
<evidence type="ECO:0000256" key="3">
    <source>
        <dbReference type="ARBA" id="ARBA00013017"/>
    </source>
</evidence>
<evidence type="ECO:0000256" key="1">
    <source>
        <dbReference type="ARBA" id="ARBA00004496"/>
    </source>
</evidence>
<accession>A0A8D8M6F8</accession>
<sequence>MTLVTCKAPDFTASAVLSNGKIIKNFNFKNYINNKYILLFFWPMDFTFVCPSELIAFNKRFYEFQKRNVELIGVSFDSEYVHKAWRNTPINKGGISKVKYIMIADVKREIQKSYGIEHPEFGFALRASFLIDKNRIIRTQIVNDLPIGRNVDEIIRTIDALQFHEKYGDVCPAQWIKGKPSIVPSTNGVIKYLNEHLDKL</sequence>
<evidence type="ECO:0000256" key="13">
    <source>
        <dbReference type="SAM" id="Phobius"/>
    </source>
</evidence>
<dbReference type="GO" id="GO:0045454">
    <property type="term" value="P:cell redox homeostasis"/>
    <property type="evidence" value="ECO:0007669"/>
    <property type="project" value="TreeGrafter"/>
</dbReference>
<dbReference type="PANTHER" id="PTHR10681:SF128">
    <property type="entry name" value="THIOREDOXIN-DEPENDENT PEROXIDE REDUCTASE, MITOCHONDRIAL"/>
    <property type="match status" value="1"/>
</dbReference>
<dbReference type="FunFam" id="3.40.30.10:FF:000002">
    <property type="entry name" value="Alkyl hydroperoxide reductase C"/>
    <property type="match status" value="1"/>
</dbReference>
<organism evidence="15">
    <name type="scientific">Cacopsylla melanoneura</name>
    <dbReference type="NCBI Taxonomy" id="428564"/>
    <lineage>
        <taxon>Eukaryota</taxon>
        <taxon>Metazoa</taxon>
        <taxon>Ecdysozoa</taxon>
        <taxon>Arthropoda</taxon>
        <taxon>Hexapoda</taxon>
        <taxon>Insecta</taxon>
        <taxon>Pterygota</taxon>
        <taxon>Neoptera</taxon>
        <taxon>Paraneoptera</taxon>
        <taxon>Hemiptera</taxon>
        <taxon>Sternorrhyncha</taxon>
        <taxon>Psylloidea</taxon>
        <taxon>Psyllidae</taxon>
        <taxon>Psyllinae</taxon>
        <taxon>Cacopsylla</taxon>
    </lineage>
</organism>
<dbReference type="PANTHER" id="PTHR10681">
    <property type="entry name" value="THIOREDOXIN PEROXIDASE"/>
    <property type="match status" value="1"/>
</dbReference>
<feature type="transmembrane region" description="Helical" evidence="13">
    <location>
        <begin position="36"/>
        <end position="57"/>
    </location>
</feature>
<dbReference type="InterPro" id="IPR000866">
    <property type="entry name" value="AhpC/TSA"/>
</dbReference>
<evidence type="ECO:0000313" key="15">
    <source>
        <dbReference type="EMBL" id="CAG6622935.1"/>
    </source>
</evidence>
<keyword evidence="8" id="KW-1015">Disulfide bond</keyword>
<dbReference type="Gene3D" id="3.40.30.10">
    <property type="entry name" value="Glutaredoxin"/>
    <property type="match status" value="1"/>
</dbReference>
<evidence type="ECO:0000256" key="9">
    <source>
        <dbReference type="ARBA" id="ARBA00023284"/>
    </source>
</evidence>
<comment type="catalytic activity">
    <reaction evidence="10">
        <text>a hydroperoxide + [thioredoxin]-dithiol = an alcohol + [thioredoxin]-disulfide + H2O</text>
        <dbReference type="Rhea" id="RHEA:62620"/>
        <dbReference type="Rhea" id="RHEA-COMP:10698"/>
        <dbReference type="Rhea" id="RHEA-COMP:10700"/>
        <dbReference type="ChEBI" id="CHEBI:15377"/>
        <dbReference type="ChEBI" id="CHEBI:29950"/>
        <dbReference type="ChEBI" id="CHEBI:30879"/>
        <dbReference type="ChEBI" id="CHEBI:35924"/>
        <dbReference type="ChEBI" id="CHEBI:50058"/>
        <dbReference type="EC" id="1.11.1.24"/>
    </reaction>
</comment>
<evidence type="ECO:0000256" key="11">
    <source>
        <dbReference type="PIRNR" id="PIRNR000239"/>
    </source>
</evidence>
<dbReference type="PIRSF" id="PIRSF000239">
    <property type="entry name" value="AHPC"/>
    <property type="match status" value="1"/>
</dbReference>
<dbReference type="InterPro" id="IPR013766">
    <property type="entry name" value="Thioredoxin_domain"/>
</dbReference>